<dbReference type="RefSeq" id="WP_378484366.1">
    <property type="nucleotide sequence ID" value="NZ_JBHUFB010000008.1"/>
</dbReference>
<dbReference type="Pfam" id="PF22551">
    <property type="entry name" value="TY-Chap1"/>
    <property type="match status" value="1"/>
</dbReference>
<feature type="domain" description="TY-Chap central" evidence="2">
    <location>
        <begin position="177"/>
        <end position="306"/>
    </location>
</feature>
<evidence type="ECO:0000313" key="4">
    <source>
        <dbReference type="EMBL" id="MFD1811826.1"/>
    </source>
</evidence>
<sequence length="354" mass="39469">MTESQSFDDVVDRAWSTHQDRLADVIAVMREDDLLAIELGEESSVDGFVPCVQFLAWGDGQIRCEVPSNAYLDPHYRLTAADEARLVDLGWQRPTRAPDDEPDSGSPAFFVDKPANWADQLAAMSVTVFREVWSVPHPTFLRIDAPEATEWVEALEPEDDDSYALDLVRAVTPRDSAHLYDLVASTLSELFDEPAGDDDPDEDDDFMVAIGPLVGFVGPHLDGGEVQVRMPLVRDVSDRTRASELLADLNRRWPHLKFTLTADRVDVWAAVLATPYVPQHLIDTLQQLFAFARTVDPRFATRFGGRLDALVDDEPDAVEVQRGEMTPPQAPKQPGRQGELFSDPGEQTLFDEPN</sequence>
<evidence type="ECO:0008006" key="6">
    <source>
        <dbReference type="Google" id="ProtNLM"/>
    </source>
</evidence>
<protein>
    <recommendedName>
        <fullName evidence="6">YbjN domain-containing protein</fullName>
    </recommendedName>
</protein>
<dbReference type="Proteomes" id="UP001597286">
    <property type="component" value="Unassembled WGS sequence"/>
</dbReference>
<feature type="region of interest" description="Disordered" evidence="1">
    <location>
        <begin position="322"/>
        <end position="354"/>
    </location>
</feature>
<evidence type="ECO:0000259" key="3">
    <source>
        <dbReference type="Pfam" id="PF22552"/>
    </source>
</evidence>
<organism evidence="4 5">
    <name type="scientific">Rhodococcus gannanensis</name>
    <dbReference type="NCBI Taxonomy" id="1960308"/>
    <lineage>
        <taxon>Bacteria</taxon>
        <taxon>Bacillati</taxon>
        <taxon>Actinomycetota</taxon>
        <taxon>Actinomycetes</taxon>
        <taxon>Mycobacteriales</taxon>
        <taxon>Nocardiaceae</taxon>
        <taxon>Rhodococcus</taxon>
    </lineage>
</organism>
<dbReference type="EMBL" id="JBHUFB010000008">
    <property type="protein sequence ID" value="MFD1811826.1"/>
    <property type="molecule type" value="Genomic_DNA"/>
</dbReference>
<reference evidence="5" key="1">
    <citation type="journal article" date="2019" name="Int. J. Syst. Evol. Microbiol.">
        <title>The Global Catalogue of Microorganisms (GCM) 10K type strain sequencing project: providing services to taxonomists for standard genome sequencing and annotation.</title>
        <authorList>
            <consortium name="The Broad Institute Genomics Platform"/>
            <consortium name="The Broad Institute Genome Sequencing Center for Infectious Disease"/>
            <person name="Wu L."/>
            <person name="Ma J."/>
        </authorList>
    </citation>
    <scope>NUCLEOTIDE SEQUENCE [LARGE SCALE GENOMIC DNA]</scope>
    <source>
        <strain evidence="5">DT72</strain>
    </source>
</reference>
<dbReference type="InterPro" id="IPR054343">
    <property type="entry name" value="TY-Chap_M"/>
</dbReference>
<dbReference type="Pfam" id="PF22552">
    <property type="entry name" value="TY-Chap3"/>
    <property type="match status" value="1"/>
</dbReference>
<feature type="domain" description="TY-Chap N-terminal" evidence="3">
    <location>
        <begin position="13"/>
        <end position="141"/>
    </location>
</feature>
<name>A0ABW4P1I4_9NOCA</name>
<proteinExistence type="predicted"/>
<dbReference type="InterPro" id="IPR054344">
    <property type="entry name" value="TY-Chap_N"/>
</dbReference>
<evidence type="ECO:0000256" key="1">
    <source>
        <dbReference type="SAM" id="MobiDB-lite"/>
    </source>
</evidence>
<accession>A0ABW4P1I4</accession>
<evidence type="ECO:0000313" key="5">
    <source>
        <dbReference type="Proteomes" id="UP001597286"/>
    </source>
</evidence>
<keyword evidence="5" id="KW-1185">Reference proteome</keyword>
<evidence type="ECO:0000259" key="2">
    <source>
        <dbReference type="Pfam" id="PF22551"/>
    </source>
</evidence>
<comment type="caution">
    <text evidence="4">The sequence shown here is derived from an EMBL/GenBank/DDBJ whole genome shotgun (WGS) entry which is preliminary data.</text>
</comment>
<gene>
    <name evidence="4" type="ORF">ACFSJG_06330</name>
</gene>